<dbReference type="RefSeq" id="WP_116172692.1">
    <property type="nucleotide sequence ID" value="NZ_CP144375.1"/>
</dbReference>
<dbReference type="Pfam" id="PF00221">
    <property type="entry name" value="Lyase_aromatic"/>
    <property type="match status" value="1"/>
</dbReference>
<reference evidence="2 3" key="1">
    <citation type="submission" date="2018-08" db="EMBL/GenBank/DDBJ databases">
        <title>Genomic Encyclopedia of Archaeal and Bacterial Type Strains, Phase II (KMG-II): from individual species to whole genera.</title>
        <authorList>
            <person name="Goeker M."/>
        </authorList>
    </citation>
    <scope>NUCLEOTIDE SEQUENCE [LARGE SCALE GENOMIC DNA]</scope>
    <source>
        <strain evidence="2 3">DSM 45791</strain>
    </source>
</reference>
<sequence>MKALDILAIARGARVELGPLDDVAANRRAMLAALDAADKPVYGVNTGMGRLAGVALDAEQQAAHQRNLLIGRAVGGPPWLPAPDVRALLAVKLHGLLAPTTAASPELATFLADRLNDGFVPAVPREALGSAGEIIPLSHAFQTFVGVGTVLDKGVETPAADALKRRRLKPFPLGPKEGASLIQGSPLALAHAFMRGAEAAEAVELQILAAAMAIDVLGAPRTIYDPALAGPDTVLAKVLKDIRSRTTNSATRSDLVQAPVSFRVAPQAIAHALRTLDDLAAARDLLLAAPTDSPSFLNGRFTSTAGYHAVTVGLRLDAVTAALTHVAEISVQRLHRLMDSQFTGLNAQLAMDPGPQAGLSPIHKRAAGELHEIRRLTTPATLGSLDTSAGQEDVQAHAWAAGEQLRRVIDHLLSITACELTGLAQAHHLRGLPGAPRLREAYAWIAETVPPVLVDRPLGEDVRRLRAKFTSG</sequence>
<evidence type="ECO:0000313" key="3">
    <source>
        <dbReference type="Proteomes" id="UP000256269"/>
    </source>
</evidence>
<dbReference type="Gene3D" id="1.20.200.10">
    <property type="entry name" value="Fumarase/aspartase (Central domain)"/>
    <property type="match status" value="1"/>
</dbReference>
<organism evidence="2 3">
    <name type="scientific">Kutzneria buriramensis</name>
    <dbReference type="NCBI Taxonomy" id="1045776"/>
    <lineage>
        <taxon>Bacteria</taxon>
        <taxon>Bacillati</taxon>
        <taxon>Actinomycetota</taxon>
        <taxon>Actinomycetes</taxon>
        <taxon>Pseudonocardiales</taxon>
        <taxon>Pseudonocardiaceae</taxon>
        <taxon>Kutzneria</taxon>
    </lineage>
</organism>
<proteinExistence type="predicted"/>
<protein>
    <submittedName>
        <fullName evidence="2">Histidine ammonia-lyase</fullName>
    </submittedName>
</protein>
<name>A0A3E0IAZ9_9PSEU</name>
<dbReference type="SUPFAM" id="SSF48557">
    <property type="entry name" value="L-aspartase-like"/>
    <property type="match status" value="1"/>
</dbReference>
<comment type="caution">
    <text evidence="2">The sequence shown here is derived from an EMBL/GenBank/DDBJ whole genome shotgun (WGS) entry which is preliminary data.</text>
</comment>
<dbReference type="EMBL" id="QUNO01000001">
    <property type="protein sequence ID" value="REH55857.1"/>
    <property type="molecule type" value="Genomic_DNA"/>
</dbReference>
<gene>
    <name evidence="2" type="ORF">BCF44_101883</name>
</gene>
<evidence type="ECO:0000256" key="1">
    <source>
        <dbReference type="ARBA" id="ARBA00023239"/>
    </source>
</evidence>
<dbReference type="GO" id="GO:0016841">
    <property type="term" value="F:ammonia-lyase activity"/>
    <property type="evidence" value="ECO:0007669"/>
    <property type="project" value="UniProtKB-ARBA"/>
</dbReference>
<dbReference type="PANTHER" id="PTHR10362">
    <property type="entry name" value="HISTIDINE AMMONIA-LYASE"/>
    <property type="match status" value="1"/>
</dbReference>
<dbReference type="Gene3D" id="1.10.275.10">
    <property type="entry name" value="Fumarase/aspartase (N-terminal domain)"/>
    <property type="match status" value="1"/>
</dbReference>
<dbReference type="OrthoDB" id="5110661at2"/>
<dbReference type="Proteomes" id="UP000256269">
    <property type="component" value="Unassembled WGS sequence"/>
</dbReference>
<dbReference type="AlphaFoldDB" id="A0A3E0IAZ9"/>
<keyword evidence="1 2" id="KW-0456">Lyase</keyword>
<dbReference type="InterPro" id="IPR001106">
    <property type="entry name" value="Aromatic_Lyase"/>
</dbReference>
<evidence type="ECO:0000313" key="2">
    <source>
        <dbReference type="EMBL" id="REH55857.1"/>
    </source>
</evidence>
<keyword evidence="3" id="KW-1185">Reference proteome</keyword>
<dbReference type="InterPro" id="IPR008948">
    <property type="entry name" value="L-Aspartase-like"/>
</dbReference>
<accession>A0A3E0IAZ9</accession>
<dbReference type="InterPro" id="IPR024083">
    <property type="entry name" value="Fumarase/histidase_N"/>
</dbReference>